<evidence type="ECO:0000256" key="2">
    <source>
        <dbReference type="ARBA" id="ARBA00023125"/>
    </source>
</evidence>
<dbReference type="EMBL" id="RBCJ01000004">
    <property type="protein sequence ID" value="RKN78681.1"/>
    <property type="molecule type" value="Genomic_DNA"/>
</dbReference>
<dbReference type="Pfam" id="PF00589">
    <property type="entry name" value="Phage_integrase"/>
    <property type="match status" value="1"/>
</dbReference>
<dbReference type="InterPro" id="IPR011010">
    <property type="entry name" value="DNA_brk_join_enz"/>
</dbReference>
<dbReference type="GO" id="GO:0015074">
    <property type="term" value="P:DNA integration"/>
    <property type="evidence" value="ECO:0007669"/>
    <property type="project" value="InterPro"/>
</dbReference>
<protein>
    <submittedName>
        <fullName evidence="5">Site-specific integrase</fullName>
    </submittedName>
</protein>
<dbReference type="InterPro" id="IPR002104">
    <property type="entry name" value="Integrase_catalytic"/>
</dbReference>
<dbReference type="Pfam" id="PF17293">
    <property type="entry name" value="Arm-DNA-bind_5"/>
    <property type="match status" value="1"/>
</dbReference>
<dbReference type="Pfam" id="PF13102">
    <property type="entry name" value="Phage_int_SAM_5"/>
    <property type="match status" value="1"/>
</dbReference>
<dbReference type="PROSITE" id="PS51898">
    <property type="entry name" value="TYR_RECOMBINASE"/>
    <property type="match status" value="1"/>
</dbReference>
<dbReference type="InterPro" id="IPR010998">
    <property type="entry name" value="Integrase_recombinase_N"/>
</dbReference>
<dbReference type="InterPro" id="IPR035386">
    <property type="entry name" value="Arm-DNA-bind_5"/>
</dbReference>
<dbReference type="InterPro" id="IPR013762">
    <property type="entry name" value="Integrase-like_cat_sf"/>
</dbReference>
<organism evidence="5 6">
    <name type="scientific">Ulvibacterium marinum</name>
    <dbReference type="NCBI Taxonomy" id="2419782"/>
    <lineage>
        <taxon>Bacteria</taxon>
        <taxon>Pseudomonadati</taxon>
        <taxon>Bacteroidota</taxon>
        <taxon>Flavobacteriia</taxon>
        <taxon>Flavobacteriales</taxon>
        <taxon>Flavobacteriaceae</taxon>
        <taxon>Ulvibacterium</taxon>
    </lineage>
</organism>
<evidence type="ECO:0000313" key="5">
    <source>
        <dbReference type="EMBL" id="RKN78681.1"/>
    </source>
</evidence>
<comment type="caution">
    <text evidence="5">The sequence shown here is derived from an EMBL/GenBank/DDBJ whole genome shotgun (WGS) entry which is preliminary data.</text>
</comment>
<evidence type="ECO:0000259" key="4">
    <source>
        <dbReference type="PROSITE" id="PS51898"/>
    </source>
</evidence>
<dbReference type="PANTHER" id="PTHR30349">
    <property type="entry name" value="PHAGE INTEGRASE-RELATED"/>
    <property type="match status" value="1"/>
</dbReference>
<dbReference type="InterPro" id="IPR025269">
    <property type="entry name" value="SAM-like_dom"/>
</dbReference>
<gene>
    <name evidence="5" type="ORF">D7Z94_21025</name>
</gene>
<dbReference type="PANTHER" id="PTHR30349:SF64">
    <property type="entry name" value="PROPHAGE INTEGRASE INTD-RELATED"/>
    <property type="match status" value="1"/>
</dbReference>
<reference evidence="5 6" key="1">
    <citation type="submission" date="2018-10" db="EMBL/GenBank/DDBJ databases">
        <title>Ulvibacterium marinum gen. nov., sp. nov., a novel marine bacterium of the family Flavobacteriaceae, isolated from a culture of the green alga Ulva prolifera.</title>
        <authorList>
            <person name="Zhang Z."/>
        </authorList>
    </citation>
    <scope>NUCLEOTIDE SEQUENCE [LARGE SCALE GENOMIC DNA]</scope>
    <source>
        <strain evidence="5 6">CCMM003</strain>
    </source>
</reference>
<dbReference type="Gene3D" id="1.10.150.130">
    <property type="match status" value="1"/>
</dbReference>
<comment type="similarity">
    <text evidence="1">Belongs to the 'phage' integrase family.</text>
</comment>
<dbReference type="GO" id="GO:0006310">
    <property type="term" value="P:DNA recombination"/>
    <property type="evidence" value="ECO:0007669"/>
    <property type="project" value="UniProtKB-KW"/>
</dbReference>
<evidence type="ECO:0000256" key="3">
    <source>
        <dbReference type="ARBA" id="ARBA00023172"/>
    </source>
</evidence>
<evidence type="ECO:0000313" key="6">
    <source>
        <dbReference type="Proteomes" id="UP000276603"/>
    </source>
</evidence>
<sequence length="417" mass="48214">MCTQFLTFIMATYIKLSLDTRRKDNKTFPLIFRLTHNRKSTSIGTGHKLATSEWDEKRQKIRPSFKGTESPSRLNNLLQKKMARMVDILTKLEDGDKLKYMSVSEVRSHITRTTKKVTFYQFAEKQIADLIKANRIGNARAYKHALKAVKNFRNNKDFTFDELNLDFLNRFEKHHLAKGNKLGGLSVYLRTVRAINRKAIKAGVADKEGYAFDDYVIRNGKPEKRALPIDAIRKIAELDLEKDTVLFRDRNIFMMSFLLNGMSYVDMAHLKLSNIVDGRIRYSRKKTDEPYNIKIHDQLKPLLTYFTKGKKRSDYLLGVVKSDNPIESYNQIVWARKRYNDNLKKLAELAGIQENITSYAARHSFASGANEMGIPLTAISQMLGHKRISTTQAYLANLRKSKMDEYQDEIFGQLSEK</sequence>
<dbReference type="InterPro" id="IPR050090">
    <property type="entry name" value="Tyrosine_recombinase_XerCD"/>
</dbReference>
<keyword evidence="6" id="KW-1185">Reference proteome</keyword>
<dbReference type="Proteomes" id="UP000276603">
    <property type="component" value="Unassembled WGS sequence"/>
</dbReference>
<accession>A0A3B0C1J1</accession>
<dbReference type="GO" id="GO:0003677">
    <property type="term" value="F:DNA binding"/>
    <property type="evidence" value="ECO:0007669"/>
    <property type="project" value="UniProtKB-KW"/>
</dbReference>
<name>A0A3B0C1J1_9FLAO</name>
<proteinExistence type="inferred from homology"/>
<evidence type="ECO:0000256" key="1">
    <source>
        <dbReference type="ARBA" id="ARBA00008857"/>
    </source>
</evidence>
<keyword evidence="2" id="KW-0238">DNA-binding</keyword>
<dbReference type="CDD" id="cd01185">
    <property type="entry name" value="INTN1_C_like"/>
    <property type="match status" value="1"/>
</dbReference>
<keyword evidence="3" id="KW-0233">DNA recombination</keyword>
<dbReference type="AlphaFoldDB" id="A0A3B0C1J1"/>
<dbReference type="SUPFAM" id="SSF56349">
    <property type="entry name" value="DNA breaking-rejoining enzymes"/>
    <property type="match status" value="1"/>
</dbReference>
<feature type="domain" description="Tyr recombinase" evidence="4">
    <location>
        <begin position="222"/>
        <end position="408"/>
    </location>
</feature>
<dbReference type="Gene3D" id="1.10.443.10">
    <property type="entry name" value="Intergrase catalytic core"/>
    <property type="match status" value="1"/>
</dbReference>